<comment type="caution">
    <text evidence="7">The sequence shown here is derived from an EMBL/GenBank/DDBJ whole genome shotgun (WGS) entry which is preliminary data.</text>
</comment>
<reference evidence="7 8" key="1">
    <citation type="journal article" date="2022" name="Gigascience">
        <title>A chromosome-level genome assembly and annotation of the desert horned lizard, Phrynosoma platyrhinos, provides insight into chromosomal rearrangements among reptiles.</title>
        <authorList>
            <person name="Koochekian N."/>
            <person name="Ascanio A."/>
            <person name="Farleigh K."/>
            <person name="Card D.C."/>
            <person name="Schield D.R."/>
            <person name="Castoe T.A."/>
            <person name="Jezkova T."/>
        </authorList>
    </citation>
    <scope>NUCLEOTIDE SEQUENCE [LARGE SCALE GENOMIC DNA]</scope>
    <source>
        <strain evidence="7">NK-2021</strain>
    </source>
</reference>
<organism evidence="7 8">
    <name type="scientific">Phrynosoma platyrhinos</name>
    <name type="common">Desert horned lizard</name>
    <dbReference type="NCBI Taxonomy" id="52577"/>
    <lineage>
        <taxon>Eukaryota</taxon>
        <taxon>Metazoa</taxon>
        <taxon>Chordata</taxon>
        <taxon>Craniata</taxon>
        <taxon>Vertebrata</taxon>
        <taxon>Euteleostomi</taxon>
        <taxon>Lepidosauria</taxon>
        <taxon>Squamata</taxon>
        <taxon>Bifurcata</taxon>
        <taxon>Unidentata</taxon>
        <taxon>Episquamata</taxon>
        <taxon>Toxicofera</taxon>
        <taxon>Iguania</taxon>
        <taxon>Phrynosomatidae</taxon>
        <taxon>Phrynosomatinae</taxon>
        <taxon>Phrynosoma</taxon>
    </lineage>
</organism>
<comment type="similarity">
    <text evidence="2">Belongs to the DoxX family.</text>
</comment>
<accession>A0ABQ7TMX9</accession>
<dbReference type="PANTHER" id="PTHR13163">
    <property type="entry name" value="SPINAL CORD EXPRESSION PROTEIN 4"/>
    <property type="match status" value="1"/>
</dbReference>
<feature type="transmembrane region" description="Helical" evidence="6">
    <location>
        <begin position="253"/>
        <end position="272"/>
    </location>
</feature>
<comment type="subcellular location">
    <subcellularLocation>
        <location evidence="1">Membrane</location>
        <topology evidence="1">Multi-pass membrane protein</topology>
    </subcellularLocation>
</comment>
<feature type="transmembrane region" description="Helical" evidence="6">
    <location>
        <begin position="231"/>
        <end position="247"/>
    </location>
</feature>
<evidence type="ECO:0000256" key="2">
    <source>
        <dbReference type="ARBA" id="ARBA00006679"/>
    </source>
</evidence>
<dbReference type="InterPro" id="IPR040399">
    <property type="entry name" value="TMEM35A/B"/>
</dbReference>
<evidence type="ECO:0000256" key="1">
    <source>
        <dbReference type="ARBA" id="ARBA00004141"/>
    </source>
</evidence>
<dbReference type="Proteomes" id="UP000826234">
    <property type="component" value="Unassembled WGS sequence"/>
</dbReference>
<evidence type="ECO:0000313" key="8">
    <source>
        <dbReference type="Proteomes" id="UP000826234"/>
    </source>
</evidence>
<dbReference type="EMBL" id="JAIPUX010000035">
    <property type="protein sequence ID" value="KAH0631165.1"/>
    <property type="molecule type" value="Genomic_DNA"/>
</dbReference>
<name>A0ABQ7TMX9_PHRPL</name>
<evidence type="ECO:0000256" key="5">
    <source>
        <dbReference type="ARBA" id="ARBA00023136"/>
    </source>
</evidence>
<feature type="transmembrane region" description="Helical" evidence="6">
    <location>
        <begin position="206"/>
        <end position="224"/>
    </location>
</feature>
<keyword evidence="8" id="KW-1185">Reference proteome</keyword>
<sequence length="284" mass="31389">MCQASLGRSFPLYPQYLNKGWSQDVACRCQQSKMAASGKPYMMIRYQIHNAEGWKNAKLPSLPFLVPPVQPKGSKTQNAHSSNAKSRNGLGGKCTYLHFSSPVQLAVKPSPCKPWRDFPPGSKQHGLLAAPRPLVNPTVQNLMVNGMTCVPSLLPQIRRPKTEIHVYVPNGKENTDVESLDEGFLEETENRPSTLKFGYKPDPVRYLEIVGWIEVVAGFLLAFGPQLLQEISNFVLTIVMIGAIYTLLVLKEPIATCAPATVCLGLLLLLNIRGRGRSSKSKFE</sequence>
<gene>
    <name evidence="7" type="ORF">JD844_005342</name>
</gene>
<protein>
    <recommendedName>
        <fullName evidence="9">Transmembrane protein 35B</fullName>
    </recommendedName>
</protein>
<dbReference type="PANTHER" id="PTHR13163:SF2">
    <property type="entry name" value="TRANSMEMBRANE PROTEIN 35B"/>
    <property type="match status" value="1"/>
</dbReference>
<evidence type="ECO:0008006" key="9">
    <source>
        <dbReference type="Google" id="ProtNLM"/>
    </source>
</evidence>
<evidence type="ECO:0000256" key="3">
    <source>
        <dbReference type="ARBA" id="ARBA00022692"/>
    </source>
</evidence>
<keyword evidence="3 6" id="KW-0812">Transmembrane</keyword>
<dbReference type="InterPro" id="IPR032808">
    <property type="entry name" value="DoxX"/>
</dbReference>
<dbReference type="Pfam" id="PF13564">
    <property type="entry name" value="DoxX_2"/>
    <property type="match status" value="1"/>
</dbReference>
<evidence type="ECO:0000256" key="6">
    <source>
        <dbReference type="SAM" id="Phobius"/>
    </source>
</evidence>
<evidence type="ECO:0000313" key="7">
    <source>
        <dbReference type="EMBL" id="KAH0631165.1"/>
    </source>
</evidence>
<keyword evidence="5 6" id="KW-0472">Membrane</keyword>
<evidence type="ECO:0000256" key="4">
    <source>
        <dbReference type="ARBA" id="ARBA00022989"/>
    </source>
</evidence>
<keyword evidence="4 6" id="KW-1133">Transmembrane helix</keyword>
<proteinExistence type="inferred from homology"/>